<keyword evidence="1" id="KW-0175">Coiled coil</keyword>
<dbReference type="RefSeq" id="WP_162369836.1">
    <property type="nucleotide sequence ID" value="NZ_JAAEEH010000010.1"/>
</dbReference>
<name>A0A7X5HUX2_9FIRM</name>
<organism evidence="2 3">
    <name type="scientific">Anaerotalea alkaliphila</name>
    <dbReference type="NCBI Taxonomy" id="2662126"/>
    <lineage>
        <taxon>Bacteria</taxon>
        <taxon>Bacillati</taxon>
        <taxon>Bacillota</taxon>
        <taxon>Clostridia</taxon>
        <taxon>Eubacteriales</taxon>
        <taxon>Anaerotalea</taxon>
    </lineage>
</organism>
<evidence type="ECO:0000313" key="3">
    <source>
        <dbReference type="Proteomes" id="UP000461585"/>
    </source>
</evidence>
<dbReference type="Proteomes" id="UP000461585">
    <property type="component" value="Unassembled WGS sequence"/>
</dbReference>
<evidence type="ECO:0000313" key="2">
    <source>
        <dbReference type="EMBL" id="NDL67107.1"/>
    </source>
</evidence>
<sequence length="151" mass="16948">MLETMLLDAIKEQKKVFWRQPLRLQASASEISACFLASGQTVLVYGADFFGLDSALVQKELVGNFMRIVSPPKPGSPSEGHQMVRTQFEQIQKLNNELLNTQRQLKKANAQLNQLNRDLNSRLVKDPLTAKARMLAGALNPNPIWKGTDDR</sequence>
<proteinExistence type="predicted"/>
<comment type="caution">
    <text evidence="2">The sequence shown here is derived from an EMBL/GenBank/DDBJ whole genome shotgun (WGS) entry which is preliminary data.</text>
</comment>
<dbReference type="EMBL" id="JAAEEH010000010">
    <property type="protein sequence ID" value="NDL67107.1"/>
    <property type="molecule type" value="Genomic_DNA"/>
</dbReference>
<evidence type="ECO:0000256" key="1">
    <source>
        <dbReference type="SAM" id="Coils"/>
    </source>
</evidence>
<keyword evidence="3" id="KW-1185">Reference proteome</keyword>
<protein>
    <submittedName>
        <fullName evidence="2">Uncharacterized protein</fullName>
    </submittedName>
</protein>
<accession>A0A7X5HUX2</accession>
<dbReference type="AlphaFoldDB" id="A0A7X5HUX2"/>
<gene>
    <name evidence="2" type="ORF">GXN74_05015</name>
</gene>
<reference evidence="2 3" key="1">
    <citation type="submission" date="2020-01" db="EMBL/GenBank/DDBJ databases">
        <title>Anaeroalcalibacter tamaniensis gen. nov., sp. nov., moderately halophilic strictly anaerobic fermenter bacterium from mud volcano of Taman peninsula.</title>
        <authorList>
            <person name="Frolova A."/>
            <person name="Merkel A.Y."/>
            <person name="Slobodkin A.I."/>
        </authorList>
    </citation>
    <scope>NUCLEOTIDE SEQUENCE [LARGE SCALE GENOMIC DNA]</scope>
    <source>
        <strain evidence="2 3">F-3ap</strain>
    </source>
</reference>
<feature type="coiled-coil region" evidence="1">
    <location>
        <begin position="84"/>
        <end position="125"/>
    </location>
</feature>